<keyword evidence="2" id="KW-1185">Reference proteome</keyword>
<organism evidence="2 3">
    <name type="scientific">Galleria mellonella</name>
    <name type="common">Greater wax moth</name>
    <dbReference type="NCBI Taxonomy" id="7137"/>
    <lineage>
        <taxon>Eukaryota</taxon>
        <taxon>Metazoa</taxon>
        <taxon>Ecdysozoa</taxon>
        <taxon>Arthropoda</taxon>
        <taxon>Hexapoda</taxon>
        <taxon>Insecta</taxon>
        <taxon>Pterygota</taxon>
        <taxon>Neoptera</taxon>
        <taxon>Endopterygota</taxon>
        <taxon>Lepidoptera</taxon>
        <taxon>Glossata</taxon>
        <taxon>Ditrysia</taxon>
        <taxon>Pyraloidea</taxon>
        <taxon>Pyralidae</taxon>
        <taxon>Galleriinae</taxon>
        <taxon>Galleria</taxon>
    </lineage>
</organism>
<reference evidence="3 4" key="1">
    <citation type="submission" date="2025-05" db="UniProtKB">
        <authorList>
            <consortium name="RefSeq"/>
        </authorList>
    </citation>
    <scope>IDENTIFICATION</scope>
    <source>
        <tissue evidence="3 4">Whole larvae</tissue>
    </source>
</reference>
<evidence type="ECO:0000313" key="4">
    <source>
        <dbReference type="RefSeq" id="XP_026753002.2"/>
    </source>
</evidence>
<dbReference type="RefSeq" id="XP_052752119.1">
    <property type="nucleotide sequence ID" value="XM_052896159.1"/>
</dbReference>
<evidence type="ECO:0000313" key="7">
    <source>
        <dbReference type="RefSeq" id="XP_052752119.1"/>
    </source>
</evidence>
<evidence type="ECO:0000256" key="1">
    <source>
        <dbReference type="SAM" id="MobiDB-lite"/>
    </source>
</evidence>
<protein>
    <submittedName>
        <fullName evidence="3 4">Uncharacterized protein LOC113513214 isoform X1</fullName>
    </submittedName>
</protein>
<dbReference type="RefSeq" id="XP_031764411.2">
    <property type="nucleotide sequence ID" value="XM_031908551.2"/>
</dbReference>
<dbReference type="Proteomes" id="UP001652740">
    <property type="component" value="Unplaced"/>
</dbReference>
<gene>
    <name evidence="3 4 5 6 7" type="primary">LOC113513214</name>
</gene>
<accession>A0A6J1WG92</accession>
<evidence type="ECO:0000313" key="3">
    <source>
        <dbReference type="RefSeq" id="XP_026752999.2"/>
    </source>
</evidence>
<name>A0A6J1WG92_GALME</name>
<dbReference type="KEGG" id="gmw:113513214"/>
<feature type="region of interest" description="Disordered" evidence="1">
    <location>
        <begin position="94"/>
        <end position="150"/>
    </location>
</feature>
<dbReference type="RefSeq" id="XP_026752999.2">
    <property type="nucleotide sequence ID" value="XM_026897198.3"/>
</dbReference>
<dbReference type="RefSeq" id="XP_031764412.2">
    <property type="nucleotide sequence ID" value="XM_031908552.2"/>
</dbReference>
<evidence type="ECO:0000313" key="2">
    <source>
        <dbReference type="Proteomes" id="UP001652740"/>
    </source>
</evidence>
<dbReference type="AlphaFoldDB" id="A0A6J1WG92"/>
<feature type="compositionally biased region" description="Polar residues" evidence="1">
    <location>
        <begin position="139"/>
        <end position="150"/>
    </location>
</feature>
<evidence type="ECO:0000313" key="6">
    <source>
        <dbReference type="RefSeq" id="XP_031764412.2"/>
    </source>
</evidence>
<dbReference type="RefSeq" id="XP_026753002.2">
    <property type="nucleotide sequence ID" value="XM_026897201.3"/>
</dbReference>
<proteinExistence type="predicted"/>
<sequence length="150" mass="17495">MYIDLQFPKFPQVINIYANVEVAHTDELPLTKSLGYVMRGNLQKTLQDARLNQELTDLYQEMIRVSEESHKPSEIEDNRLRRVIEDEQLDSLKDAMTRRRRSRSSLGTVALQRRVRSQATRRDKLNSQSLRSHVEHTRLSVSDQSESIGE</sequence>
<dbReference type="GeneID" id="113513214"/>
<evidence type="ECO:0000313" key="5">
    <source>
        <dbReference type="RefSeq" id="XP_031764411.2"/>
    </source>
</evidence>